<keyword evidence="4 6" id="KW-0472">Membrane</keyword>
<dbReference type="InterPro" id="IPR037185">
    <property type="entry name" value="EmrE-like"/>
</dbReference>
<keyword evidence="8" id="KW-1185">Reference proteome</keyword>
<evidence type="ECO:0000313" key="8">
    <source>
        <dbReference type="Proteomes" id="UP000242474"/>
    </source>
</evidence>
<feature type="transmembrane region" description="Helical" evidence="6">
    <location>
        <begin position="792"/>
        <end position="810"/>
    </location>
</feature>
<proteinExistence type="predicted"/>
<keyword evidence="2 6" id="KW-0812">Transmembrane</keyword>
<accession>A0A2G5BFH5</accession>
<dbReference type="Proteomes" id="UP000242474">
    <property type="component" value="Unassembled WGS sequence"/>
</dbReference>
<feature type="transmembrane region" description="Helical" evidence="6">
    <location>
        <begin position="526"/>
        <end position="544"/>
    </location>
</feature>
<evidence type="ECO:0008006" key="9">
    <source>
        <dbReference type="Google" id="ProtNLM"/>
    </source>
</evidence>
<dbReference type="OrthoDB" id="165382at2759"/>
<dbReference type="PANTHER" id="PTHR12570">
    <property type="match status" value="1"/>
</dbReference>
<keyword evidence="3 6" id="KW-1133">Transmembrane helix</keyword>
<evidence type="ECO:0000256" key="5">
    <source>
        <dbReference type="SAM" id="MobiDB-lite"/>
    </source>
</evidence>
<feature type="transmembrane region" description="Helical" evidence="6">
    <location>
        <begin position="593"/>
        <end position="613"/>
    </location>
</feature>
<dbReference type="SUPFAM" id="SSF103481">
    <property type="entry name" value="Multidrug resistance efflux transporter EmrE"/>
    <property type="match status" value="1"/>
</dbReference>
<feature type="compositionally biased region" description="Polar residues" evidence="5">
    <location>
        <begin position="708"/>
        <end position="719"/>
    </location>
</feature>
<reference evidence="7 8" key="1">
    <citation type="journal article" date="2015" name="Genome Biol. Evol.">
        <title>Phylogenomic analyses indicate that early fungi evolved digesting cell walls of algal ancestors of land plants.</title>
        <authorList>
            <person name="Chang Y."/>
            <person name="Wang S."/>
            <person name="Sekimoto S."/>
            <person name="Aerts A.L."/>
            <person name="Choi C."/>
            <person name="Clum A."/>
            <person name="LaButti K.M."/>
            <person name="Lindquist E.A."/>
            <person name="Yee Ngan C."/>
            <person name="Ohm R.A."/>
            <person name="Salamov A.A."/>
            <person name="Grigoriev I.V."/>
            <person name="Spatafora J.W."/>
            <person name="Berbee M.L."/>
        </authorList>
    </citation>
    <scope>NUCLEOTIDE SEQUENCE [LARGE SCALE GENOMIC DNA]</scope>
    <source>
        <strain evidence="7 8">NRRL 1564</strain>
    </source>
</reference>
<dbReference type="GO" id="GO:0016020">
    <property type="term" value="C:membrane"/>
    <property type="evidence" value="ECO:0007669"/>
    <property type="project" value="UniProtKB-SubCell"/>
</dbReference>
<feature type="compositionally biased region" description="Basic and acidic residues" evidence="5">
    <location>
        <begin position="720"/>
        <end position="741"/>
    </location>
</feature>
<feature type="transmembrane region" description="Helical" evidence="6">
    <location>
        <begin position="551"/>
        <end position="573"/>
    </location>
</feature>
<dbReference type="Pfam" id="PF05653">
    <property type="entry name" value="Mg_trans_NIPA"/>
    <property type="match status" value="2"/>
</dbReference>
<feature type="transmembrane region" description="Helical" evidence="6">
    <location>
        <begin position="830"/>
        <end position="850"/>
    </location>
</feature>
<evidence type="ECO:0000256" key="2">
    <source>
        <dbReference type="ARBA" id="ARBA00022692"/>
    </source>
</evidence>
<protein>
    <recommendedName>
        <fullName evidence="9">DUF803-domain-containing protein</fullName>
    </recommendedName>
</protein>
<evidence type="ECO:0000256" key="1">
    <source>
        <dbReference type="ARBA" id="ARBA00004141"/>
    </source>
</evidence>
<feature type="transmembrane region" description="Helical" evidence="6">
    <location>
        <begin position="499"/>
        <end position="520"/>
    </location>
</feature>
<feature type="transmembrane region" description="Helical" evidence="6">
    <location>
        <begin position="12"/>
        <end position="34"/>
    </location>
</feature>
<feature type="region of interest" description="Disordered" evidence="5">
    <location>
        <begin position="708"/>
        <end position="741"/>
    </location>
</feature>
<name>A0A2G5BFH5_COERN</name>
<dbReference type="InterPro" id="IPR008521">
    <property type="entry name" value="Mg_trans_NIPA"/>
</dbReference>
<evidence type="ECO:0000256" key="4">
    <source>
        <dbReference type="ARBA" id="ARBA00023136"/>
    </source>
</evidence>
<gene>
    <name evidence="7" type="ORF">COEREDRAFT_86024</name>
</gene>
<organism evidence="7 8">
    <name type="scientific">Coemansia reversa (strain ATCC 12441 / NRRL 1564)</name>
    <dbReference type="NCBI Taxonomy" id="763665"/>
    <lineage>
        <taxon>Eukaryota</taxon>
        <taxon>Fungi</taxon>
        <taxon>Fungi incertae sedis</taxon>
        <taxon>Zoopagomycota</taxon>
        <taxon>Kickxellomycotina</taxon>
        <taxon>Kickxellomycetes</taxon>
        <taxon>Kickxellales</taxon>
        <taxon>Kickxellaceae</taxon>
        <taxon>Coemansia</taxon>
    </lineage>
</organism>
<dbReference type="PANTHER" id="PTHR12570:SF9">
    <property type="entry name" value="MAGNESIUM TRANSPORTER NIPA8-RELATED"/>
    <property type="match status" value="1"/>
</dbReference>
<evidence type="ECO:0000256" key="3">
    <source>
        <dbReference type="ARBA" id="ARBA00022989"/>
    </source>
</evidence>
<dbReference type="EMBL" id="KZ303493">
    <property type="protein sequence ID" value="PIA17765.1"/>
    <property type="molecule type" value="Genomic_DNA"/>
</dbReference>
<feature type="transmembrane region" description="Helical" evidence="6">
    <location>
        <begin position="893"/>
        <end position="911"/>
    </location>
</feature>
<evidence type="ECO:0000256" key="6">
    <source>
        <dbReference type="SAM" id="Phobius"/>
    </source>
</evidence>
<dbReference type="GO" id="GO:0015095">
    <property type="term" value="F:magnesium ion transmembrane transporter activity"/>
    <property type="evidence" value="ECO:0007669"/>
    <property type="project" value="InterPro"/>
</dbReference>
<dbReference type="Gene3D" id="1.10.3730.20">
    <property type="match status" value="1"/>
</dbReference>
<comment type="subcellular location">
    <subcellularLocation>
        <location evidence="1">Membrane</location>
        <topology evidence="1">Multi-pass membrane protein</topology>
    </subcellularLocation>
</comment>
<evidence type="ECO:0000313" key="7">
    <source>
        <dbReference type="EMBL" id="PIA17765.1"/>
    </source>
</evidence>
<sequence length="917" mass="100711">MVYCRRQSQQWLLHFALTITLSVVLHTIHAPYIVVSAARLSTASKCPHSIGAKDNRNIAYALSKRDVLLPNPSTYSPVSGRKCSTDAQCVVFRTELSRSDNHANSNTAGNAISGTTSQQQKTRLGEYACIGGTCRYIVKAGELCFSSNDCAAFQLNRRWEQPSASDADTVVNSTKARGRLTESLSVDHQGLKTSEKSHLWCAPEFCTLEATCGGAWTLPGAPNIAPPGVDSNKPITNGTISCCGGFLAEAQCGIYSGVVDTCSAGFNCAPSSAVNSAKGMQKRTDASGQQLDRSLEAITPIGKCVSQEPHQQVWIGVLLVLIGGATLNIGLNLQKYAFRKRQEKIKADTAAAAASSTEGALVATNRKGAHPPLCADKVMFYSSDVLNKTKAYHDWQFKSNDMRKLPRSTDAIYSTHSNCENASEFFTPAKNHTQPVGEPNLITAEAANLSRISLASNKEIIDLSPPQAPTHQQNWRERLHWRISCRRQRQHTTPIGNPIWILGLSLFVLGNVINFVALQFAPQSLVAPLGAVSLVTNVIIAPLLNKERISLFDIGGIALIIAGCVIVVVFSGIVQQNFRLCVLVQLLKAKPTVVYLCLIFAAIIAIYAFLWSVERGVERYQNECDQTNDNQQPLIATRALDAHEMVELQKPVSETGMLGGGKDEIPERLREERLPFTATSLFDGYHKNHLLENASACRRHSIDVPQTSTDCTNNNSTASREFKTSLTREPRMSLSRDSKKNDTIKPTVGSAYKCTFIGKLRQLLSQHPLMVLDRFIRPIPPTSRHVRFGLPLAYASLGSFMATLTTLFAKSLVNLLSVSLFDHDNQFNSFLPWAILLITAFTAASQVYWINQGLQRYDALLQVPVFYVVWTVFDIIGGGIYFNEFRFFTTVKYVLFVLGVAVIFSGVGLLSHRLKNA</sequence>
<dbReference type="AlphaFoldDB" id="A0A2G5BFH5"/>
<feature type="transmembrane region" description="Helical" evidence="6">
    <location>
        <begin position="859"/>
        <end position="881"/>
    </location>
</feature>
<feature type="transmembrane region" description="Helical" evidence="6">
    <location>
        <begin position="313"/>
        <end position="331"/>
    </location>
</feature>